<dbReference type="GO" id="GO:0005634">
    <property type="term" value="C:nucleus"/>
    <property type="evidence" value="ECO:0007669"/>
    <property type="project" value="TreeGrafter"/>
</dbReference>
<dbReference type="GO" id="GO:0005524">
    <property type="term" value="F:ATP binding"/>
    <property type="evidence" value="ECO:0007669"/>
    <property type="project" value="UniProtKB-KW"/>
</dbReference>
<evidence type="ECO:0000313" key="7">
    <source>
        <dbReference type="Proteomes" id="UP000193067"/>
    </source>
</evidence>
<feature type="non-terminal residue" evidence="6">
    <location>
        <position position="292"/>
    </location>
</feature>
<dbReference type="PROSITE" id="PS51194">
    <property type="entry name" value="HELICASE_CTER"/>
    <property type="match status" value="1"/>
</dbReference>
<dbReference type="OrthoDB" id="2803695at2759"/>
<dbReference type="InterPro" id="IPR001650">
    <property type="entry name" value="Helicase_C-like"/>
</dbReference>
<gene>
    <name evidence="6" type="ORF">PYCCODRAFT_1340165</name>
</gene>
<reference evidence="6 7" key="1">
    <citation type="journal article" date="2015" name="Biotechnol. Biofuels">
        <title>Enhanced degradation of softwood versus hardwood by the white-rot fungus Pycnoporus coccineus.</title>
        <authorList>
            <person name="Couturier M."/>
            <person name="Navarro D."/>
            <person name="Chevret D."/>
            <person name="Henrissat B."/>
            <person name="Piumi F."/>
            <person name="Ruiz-Duenas F.J."/>
            <person name="Martinez A.T."/>
            <person name="Grigoriev I.V."/>
            <person name="Riley R."/>
            <person name="Lipzen A."/>
            <person name="Berrin J.G."/>
            <person name="Master E.R."/>
            <person name="Rosso M.N."/>
        </authorList>
    </citation>
    <scope>NUCLEOTIDE SEQUENCE [LARGE SCALE GENOMIC DNA]</scope>
    <source>
        <strain evidence="6 7">BRFM310</strain>
    </source>
</reference>
<dbReference type="SMART" id="SM00490">
    <property type="entry name" value="HELICc"/>
    <property type="match status" value="1"/>
</dbReference>
<feature type="domain" description="Helicase C-terminal" evidence="5">
    <location>
        <begin position="157"/>
        <end position="292"/>
    </location>
</feature>
<keyword evidence="2 6" id="KW-0378">Hydrolase</keyword>
<dbReference type="Gene3D" id="3.40.50.300">
    <property type="entry name" value="P-loop containing nucleotide triphosphate hydrolases"/>
    <property type="match status" value="1"/>
</dbReference>
<dbReference type="Pfam" id="PF00271">
    <property type="entry name" value="Helicase_C"/>
    <property type="match status" value="1"/>
</dbReference>
<dbReference type="GO" id="GO:0008094">
    <property type="term" value="F:ATP-dependent activity, acting on DNA"/>
    <property type="evidence" value="ECO:0007669"/>
    <property type="project" value="TreeGrafter"/>
</dbReference>
<organism evidence="6 7">
    <name type="scientific">Trametes coccinea (strain BRFM310)</name>
    <name type="common">Pycnoporus coccineus</name>
    <dbReference type="NCBI Taxonomy" id="1353009"/>
    <lineage>
        <taxon>Eukaryota</taxon>
        <taxon>Fungi</taxon>
        <taxon>Dikarya</taxon>
        <taxon>Basidiomycota</taxon>
        <taxon>Agaricomycotina</taxon>
        <taxon>Agaricomycetes</taxon>
        <taxon>Polyporales</taxon>
        <taxon>Polyporaceae</taxon>
        <taxon>Trametes</taxon>
    </lineage>
</organism>
<keyword evidence="1" id="KW-0547">Nucleotide-binding</keyword>
<evidence type="ECO:0000313" key="6">
    <source>
        <dbReference type="EMBL" id="OSC96168.1"/>
    </source>
</evidence>
<keyword evidence="7" id="KW-1185">Reference proteome</keyword>
<keyword evidence="3" id="KW-0347">Helicase</keyword>
<dbReference type="Proteomes" id="UP000193067">
    <property type="component" value="Unassembled WGS sequence"/>
</dbReference>
<protein>
    <submittedName>
        <fullName evidence="6">p-loop containing nucleoside triphosphate hydrolase protein</fullName>
    </submittedName>
</protein>
<dbReference type="PANTHER" id="PTHR45626">
    <property type="entry name" value="TRANSCRIPTION TERMINATION FACTOR 2-RELATED"/>
    <property type="match status" value="1"/>
</dbReference>
<dbReference type="SUPFAM" id="SSF52540">
    <property type="entry name" value="P-loop containing nucleoside triphosphate hydrolases"/>
    <property type="match status" value="1"/>
</dbReference>
<dbReference type="PANTHER" id="PTHR45626:SF17">
    <property type="entry name" value="HELICASE-LIKE TRANSCRIPTION FACTOR"/>
    <property type="match status" value="1"/>
</dbReference>
<evidence type="ECO:0000256" key="4">
    <source>
        <dbReference type="ARBA" id="ARBA00022840"/>
    </source>
</evidence>
<sequence length="292" mass="33000">DSLQSLYRWIDMQREALVNVMIRRDRNSLDASGKPIQDLPPLVNVDVLLTLRPDEMEIQRLLAEELRQQNVPLNGKNLHVSLFRSDFSFYLGIRKALLHKKLGEVPPYVFPANLREVRYQDDPSTKIDALIALLKYHQGKSCAQPAQFNGNTLVEPPYDEKWPRIKPDTVDKALVYLSFPSSNFIVKKALEEAGIAYLENNSKMTAPARHQALNEFENGNVQVLLVSNVGTVGLNIAFANIVICVDSLWSAQEREQLLGRIHRLGQTKACIAYSLVAKHTSDTYIVSMSDDK</sequence>
<feature type="non-terminal residue" evidence="6">
    <location>
        <position position="1"/>
    </location>
</feature>
<dbReference type="InterPro" id="IPR050628">
    <property type="entry name" value="SNF2_RAD54_helicase_TF"/>
</dbReference>
<evidence type="ECO:0000256" key="3">
    <source>
        <dbReference type="ARBA" id="ARBA00022806"/>
    </source>
</evidence>
<keyword evidence="4" id="KW-0067">ATP-binding</keyword>
<dbReference type="GO" id="GO:0004386">
    <property type="term" value="F:helicase activity"/>
    <property type="evidence" value="ECO:0007669"/>
    <property type="project" value="UniProtKB-KW"/>
</dbReference>
<dbReference type="CDD" id="cd18793">
    <property type="entry name" value="SF2_C_SNF"/>
    <property type="match status" value="1"/>
</dbReference>
<evidence type="ECO:0000259" key="5">
    <source>
        <dbReference type="PROSITE" id="PS51194"/>
    </source>
</evidence>
<name>A0A1Y2I4V9_TRAC3</name>
<accession>A0A1Y2I4V9</accession>
<dbReference type="AlphaFoldDB" id="A0A1Y2I4V9"/>
<dbReference type="InterPro" id="IPR049730">
    <property type="entry name" value="SNF2/RAD54-like_C"/>
</dbReference>
<dbReference type="GO" id="GO:0016787">
    <property type="term" value="F:hydrolase activity"/>
    <property type="evidence" value="ECO:0007669"/>
    <property type="project" value="UniProtKB-KW"/>
</dbReference>
<dbReference type="STRING" id="1353009.A0A1Y2I4V9"/>
<evidence type="ECO:0000256" key="1">
    <source>
        <dbReference type="ARBA" id="ARBA00022741"/>
    </source>
</evidence>
<dbReference type="InterPro" id="IPR027417">
    <property type="entry name" value="P-loop_NTPase"/>
</dbReference>
<dbReference type="EMBL" id="KZ084257">
    <property type="protein sequence ID" value="OSC96168.1"/>
    <property type="molecule type" value="Genomic_DNA"/>
</dbReference>
<dbReference type="GO" id="GO:0006281">
    <property type="term" value="P:DNA repair"/>
    <property type="evidence" value="ECO:0007669"/>
    <property type="project" value="TreeGrafter"/>
</dbReference>
<proteinExistence type="predicted"/>
<evidence type="ECO:0000256" key="2">
    <source>
        <dbReference type="ARBA" id="ARBA00022801"/>
    </source>
</evidence>